<proteinExistence type="inferred from homology"/>
<protein>
    <recommendedName>
        <fullName evidence="4 5">Large ribosomal subunit protein bL33</fullName>
    </recommendedName>
</protein>
<dbReference type="EMBL" id="VSIX01000090">
    <property type="protein sequence ID" value="TYB30660.1"/>
    <property type="molecule type" value="Genomic_DNA"/>
</dbReference>
<dbReference type="InterPro" id="IPR038584">
    <property type="entry name" value="Ribosomal_bL33_sf"/>
</dbReference>
<gene>
    <name evidence="5 6" type="primary">rpmG</name>
    <name evidence="6" type="ORF">FXF47_08085</name>
</gene>
<dbReference type="GO" id="GO:1990904">
    <property type="term" value="C:ribonucleoprotein complex"/>
    <property type="evidence" value="ECO:0007669"/>
    <property type="project" value="UniProtKB-KW"/>
</dbReference>
<dbReference type="NCBIfam" id="NF001860">
    <property type="entry name" value="PRK00595.1"/>
    <property type="match status" value="1"/>
</dbReference>
<dbReference type="PANTHER" id="PTHR43168">
    <property type="entry name" value="50S RIBOSOMAL PROTEIN L33, CHLOROPLASTIC"/>
    <property type="match status" value="1"/>
</dbReference>
<dbReference type="SUPFAM" id="SSF57829">
    <property type="entry name" value="Zn-binding ribosomal proteins"/>
    <property type="match status" value="1"/>
</dbReference>
<keyword evidence="3 5" id="KW-0687">Ribonucleoprotein</keyword>
<dbReference type="GO" id="GO:0005840">
    <property type="term" value="C:ribosome"/>
    <property type="evidence" value="ECO:0007669"/>
    <property type="project" value="UniProtKB-KW"/>
</dbReference>
<evidence type="ECO:0000256" key="1">
    <source>
        <dbReference type="ARBA" id="ARBA00007596"/>
    </source>
</evidence>
<dbReference type="Gene3D" id="2.20.28.120">
    <property type="entry name" value="Ribosomal protein L33"/>
    <property type="match status" value="1"/>
</dbReference>
<dbReference type="PANTHER" id="PTHR43168:SF2">
    <property type="entry name" value="LARGE RIBOSOMAL SUBUNIT PROTEIN BL33C"/>
    <property type="match status" value="1"/>
</dbReference>
<dbReference type="Pfam" id="PF00471">
    <property type="entry name" value="Ribosomal_L33"/>
    <property type="match status" value="1"/>
</dbReference>
<dbReference type="GO" id="GO:0005737">
    <property type="term" value="C:cytoplasm"/>
    <property type="evidence" value="ECO:0007669"/>
    <property type="project" value="UniProtKB-ARBA"/>
</dbReference>
<comment type="caution">
    <text evidence="6">The sequence shown here is derived from an EMBL/GenBank/DDBJ whole genome shotgun (WGS) entry which is preliminary data.</text>
</comment>
<dbReference type="InterPro" id="IPR001705">
    <property type="entry name" value="Ribosomal_bL33"/>
</dbReference>
<dbReference type="NCBIfam" id="NF001764">
    <property type="entry name" value="PRK00504.1"/>
    <property type="match status" value="1"/>
</dbReference>
<reference evidence="6" key="1">
    <citation type="submission" date="2019-08" db="EMBL/GenBank/DDBJ databases">
        <title>Genomic characterization of a novel candidate phylum (ARYD3) from a high temperature, high salinity tertiary oil reservoir in north central Oklahoma, USA.</title>
        <authorList>
            <person name="Youssef N.H."/>
            <person name="Yadav A."/>
            <person name="Elshahed M.S."/>
        </authorList>
    </citation>
    <scope>NUCLEOTIDE SEQUENCE [LARGE SCALE GENOMIC DNA]</scope>
    <source>
        <strain evidence="6">ARYD3</strain>
    </source>
</reference>
<dbReference type="GO" id="GO:0006412">
    <property type="term" value="P:translation"/>
    <property type="evidence" value="ECO:0007669"/>
    <property type="project" value="UniProtKB-UniRule"/>
</dbReference>
<organism evidence="6 7">
    <name type="scientific">Candidatus Mcinerneyibacterium aminivorans</name>
    <dbReference type="NCBI Taxonomy" id="2703815"/>
    <lineage>
        <taxon>Bacteria</taxon>
        <taxon>Candidatus Macinerneyibacteriota</taxon>
        <taxon>Candidatus Mcinerneyibacteria</taxon>
        <taxon>Candidatus Mcinerneyibacteriales</taxon>
        <taxon>Candidatus Mcinerneyibacteriaceae</taxon>
        <taxon>Candidatus Mcinerneyibacterium</taxon>
    </lineage>
</organism>
<keyword evidence="7" id="KW-1185">Reference proteome</keyword>
<evidence type="ECO:0000256" key="2">
    <source>
        <dbReference type="ARBA" id="ARBA00022980"/>
    </source>
</evidence>
<dbReference type="HAMAP" id="MF_00294">
    <property type="entry name" value="Ribosomal_bL33"/>
    <property type="match status" value="1"/>
</dbReference>
<evidence type="ECO:0000256" key="5">
    <source>
        <dbReference type="HAMAP-Rule" id="MF_00294"/>
    </source>
</evidence>
<evidence type="ECO:0000313" key="6">
    <source>
        <dbReference type="EMBL" id="TYB30660.1"/>
    </source>
</evidence>
<dbReference type="AlphaFoldDB" id="A0A5D0MGV8"/>
<evidence type="ECO:0000313" key="7">
    <source>
        <dbReference type="Proteomes" id="UP000324143"/>
    </source>
</evidence>
<evidence type="ECO:0000256" key="3">
    <source>
        <dbReference type="ARBA" id="ARBA00023274"/>
    </source>
</evidence>
<dbReference type="InterPro" id="IPR011332">
    <property type="entry name" value="Ribosomal_zn-bd"/>
</dbReference>
<sequence>MAKEDRVKILLECPECGNRFYSTTKNRRNTRDKLKLKKYCKFCKKHTEHKEVKAK</sequence>
<accession>A0A5D0MGV8</accession>
<dbReference type="NCBIfam" id="TIGR01023">
    <property type="entry name" value="rpmG_bact"/>
    <property type="match status" value="1"/>
</dbReference>
<dbReference type="GO" id="GO:0003735">
    <property type="term" value="F:structural constituent of ribosome"/>
    <property type="evidence" value="ECO:0007669"/>
    <property type="project" value="InterPro"/>
</dbReference>
<evidence type="ECO:0000256" key="4">
    <source>
        <dbReference type="ARBA" id="ARBA00035176"/>
    </source>
</evidence>
<keyword evidence="2 5" id="KW-0689">Ribosomal protein</keyword>
<name>A0A5D0MGV8_9BACT</name>
<comment type="similarity">
    <text evidence="1 5">Belongs to the bacterial ribosomal protein bL33 family.</text>
</comment>
<dbReference type="Proteomes" id="UP000324143">
    <property type="component" value="Unassembled WGS sequence"/>
</dbReference>